<evidence type="ECO:0000313" key="2">
    <source>
        <dbReference type="EMBL" id="MXP28003.1"/>
    </source>
</evidence>
<dbReference type="PANTHER" id="PTHR43792:SF1">
    <property type="entry name" value="N-ACETYLTRANSFERASE DOMAIN-CONTAINING PROTEIN"/>
    <property type="match status" value="1"/>
</dbReference>
<keyword evidence="3" id="KW-1185">Reference proteome</keyword>
<name>A0A845AFK1_9SPHN</name>
<dbReference type="PANTHER" id="PTHR43792">
    <property type="entry name" value="GNAT FAMILY, PUTATIVE (AFU_ORTHOLOGUE AFUA_3G00765)-RELATED-RELATED"/>
    <property type="match status" value="1"/>
</dbReference>
<dbReference type="InterPro" id="IPR016181">
    <property type="entry name" value="Acyl_CoA_acyltransferase"/>
</dbReference>
<keyword evidence="2" id="KW-0808">Transferase</keyword>
<dbReference type="OrthoDB" id="6293260at2"/>
<dbReference type="PROSITE" id="PS51186">
    <property type="entry name" value="GNAT"/>
    <property type="match status" value="1"/>
</dbReference>
<dbReference type="EMBL" id="WTYA01000002">
    <property type="protein sequence ID" value="MXP28003.1"/>
    <property type="molecule type" value="Genomic_DNA"/>
</dbReference>
<proteinExistence type="predicted"/>
<gene>
    <name evidence="2" type="ORF">GRI58_04105</name>
</gene>
<reference evidence="2 3" key="1">
    <citation type="submission" date="2019-12" db="EMBL/GenBank/DDBJ databases">
        <title>Genomic-based taxomic classification of the family Erythrobacteraceae.</title>
        <authorList>
            <person name="Xu L."/>
        </authorList>
    </citation>
    <scope>NUCLEOTIDE SEQUENCE [LARGE SCALE GENOMIC DNA]</scope>
    <source>
        <strain evidence="2 3">KEMB 9005-328</strain>
    </source>
</reference>
<dbReference type="AlphaFoldDB" id="A0A845AFK1"/>
<feature type="domain" description="N-acetyltransferase" evidence="1">
    <location>
        <begin position="12"/>
        <end position="180"/>
    </location>
</feature>
<evidence type="ECO:0000313" key="3">
    <source>
        <dbReference type="Proteomes" id="UP000439780"/>
    </source>
</evidence>
<dbReference type="InterPro" id="IPR000182">
    <property type="entry name" value="GNAT_dom"/>
</dbReference>
<organism evidence="2 3">
    <name type="scientific">Qipengyuania algicida</name>
    <dbReference type="NCBI Taxonomy" id="1836209"/>
    <lineage>
        <taxon>Bacteria</taxon>
        <taxon>Pseudomonadati</taxon>
        <taxon>Pseudomonadota</taxon>
        <taxon>Alphaproteobacteria</taxon>
        <taxon>Sphingomonadales</taxon>
        <taxon>Erythrobacteraceae</taxon>
        <taxon>Qipengyuania</taxon>
    </lineage>
</organism>
<protein>
    <submittedName>
        <fullName evidence="2">GNAT family N-acetyltransferase</fullName>
    </submittedName>
</protein>
<comment type="caution">
    <text evidence="2">The sequence shown here is derived from an EMBL/GenBank/DDBJ whole genome shotgun (WGS) entry which is preliminary data.</text>
</comment>
<dbReference type="RefSeq" id="WP_160752286.1">
    <property type="nucleotide sequence ID" value="NZ_WTYA01000002.1"/>
</dbReference>
<dbReference type="Pfam" id="PF13302">
    <property type="entry name" value="Acetyltransf_3"/>
    <property type="match status" value="1"/>
</dbReference>
<dbReference type="GO" id="GO:0016747">
    <property type="term" value="F:acyltransferase activity, transferring groups other than amino-acyl groups"/>
    <property type="evidence" value="ECO:0007669"/>
    <property type="project" value="InterPro"/>
</dbReference>
<dbReference type="SUPFAM" id="SSF55729">
    <property type="entry name" value="Acyl-CoA N-acyltransferases (Nat)"/>
    <property type="match status" value="1"/>
</dbReference>
<dbReference type="Proteomes" id="UP000439780">
    <property type="component" value="Unassembled WGS sequence"/>
</dbReference>
<dbReference type="InterPro" id="IPR051531">
    <property type="entry name" value="N-acetyltransferase"/>
</dbReference>
<evidence type="ECO:0000259" key="1">
    <source>
        <dbReference type="PROSITE" id="PS51186"/>
    </source>
</evidence>
<dbReference type="Gene3D" id="3.40.630.30">
    <property type="match status" value="1"/>
</dbReference>
<accession>A0A845AFK1</accession>
<sequence length="187" mass="21368">MTVPLRLETPRLALREWQEDDWSEFFRVTNTPNVMRWLGGVLDEAGQAKQRERVEACAARNRFCFWLVERKEDGAVLGFCGLKRADAPGSTITGEFEIGWRLREDAWGHGYAREAAEAALAAAFALFGAKQVFALTVEDNSPSWGLMKRLGMQRREELDYADERYDPPWRDTIVYSIDRGSWEASGE</sequence>